<dbReference type="Proteomes" id="UP000887226">
    <property type="component" value="Unassembled WGS sequence"/>
</dbReference>
<dbReference type="OrthoDB" id="3509233at2759"/>
<evidence type="ECO:0000256" key="1">
    <source>
        <dbReference type="SAM" id="MobiDB-lite"/>
    </source>
</evidence>
<protein>
    <recommendedName>
        <fullName evidence="4">RRM domain-containing protein</fullName>
    </recommendedName>
</protein>
<feature type="compositionally biased region" description="Low complexity" evidence="1">
    <location>
        <begin position="31"/>
        <end position="44"/>
    </location>
</feature>
<name>A0A9P7Z4C1_9HELO</name>
<organism evidence="2 3">
    <name type="scientific">Calycina marina</name>
    <dbReference type="NCBI Taxonomy" id="1763456"/>
    <lineage>
        <taxon>Eukaryota</taxon>
        <taxon>Fungi</taxon>
        <taxon>Dikarya</taxon>
        <taxon>Ascomycota</taxon>
        <taxon>Pezizomycotina</taxon>
        <taxon>Leotiomycetes</taxon>
        <taxon>Helotiales</taxon>
        <taxon>Pezizellaceae</taxon>
        <taxon>Calycina</taxon>
    </lineage>
</organism>
<evidence type="ECO:0000313" key="3">
    <source>
        <dbReference type="Proteomes" id="UP000887226"/>
    </source>
</evidence>
<feature type="region of interest" description="Disordered" evidence="1">
    <location>
        <begin position="9"/>
        <end position="45"/>
    </location>
</feature>
<dbReference type="AlphaFoldDB" id="A0A9P7Z4C1"/>
<feature type="compositionally biased region" description="Basic and acidic residues" evidence="1">
    <location>
        <begin position="9"/>
        <end position="23"/>
    </location>
</feature>
<dbReference type="EMBL" id="MU253863">
    <property type="protein sequence ID" value="KAG9245139.1"/>
    <property type="molecule type" value="Genomic_DNA"/>
</dbReference>
<proteinExistence type="predicted"/>
<accession>A0A9P7Z4C1</accession>
<gene>
    <name evidence="2" type="ORF">BJ878DRAFT_566959</name>
</gene>
<evidence type="ECO:0000313" key="2">
    <source>
        <dbReference type="EMBL" id="KAG9245139.1"/>
    </source>
</evidence>
<reference evidence="2" key="1">
    <citation type="journal article" date="2021" name="IMA Fungus">
        <title>Genomic characterization of three marine fungi, including Emericellopsis atlantica sp. nov. with signatures of a generalist lifestyle and marine biomass degradation.</title>
        <authorList>
            <person name="Hagestad O.C."/>
            <person name="Hou L."/>
            <person name="Andersen J.H."/>
            <person name="Hansen E.H."/>
            <person name="Altermark B."/>
            <person name="Li C."/>
            <person name="Kuhnert E."/>
            <person name="Cox R.J."/>
            <person name="Crous P.W."/>
            <person name="Spatafora J.W."/>
            <person name="Lail K."/>
            <person name="Amirebrahimi M."/>
            <person name="Lipzen A."/>
            <person name="Pangilinan J."/>
            <person name="Andreopoulos W."/>
            <person name="Hayes R.D."/>
            <person name="Ng V."/>
            <person name="Grigoriev I.V."/>
            <person name="Jackson S.A."/>
            <person name="Sutton T.D.S."/>
            <person name="Dobson A.D.W."/>
            <person name="Rama T."/>
        </authorList>
    </citation>
    <scope>NUCLEOTIDE SEQUENCE</scope>
    <source>
        <strain evidence="2">TRa3180A</strain>
    </source>
</reference>
<sequence>MSFKNFHLRDDFTTGCPPKRDRPPQGAFANTTSSGGLFTSSSGTEPERVYGMPGAFTDINKRSRGGYNTRTNGDQAERNCNMSGAFINVNKETSTRGITNVPYFPILPTGYGRSSSRDQPGDSRSYASALMNSQMETTARGYGTSGSGNQADAHRHLTALVNAKMDTLTRGYGSSSRGSQTDAHPHLTALFNTKKNLTRGYGGSSSSSHSDIYRNHIGGVFIINQMSSTTGFATPGSSVHSEELGSQLSDYMDNSEETSIGGIIPNTTPTSQLNPTALDFTPSFTQGPMMSSGAGRAGSALDLDITSGIQRMSLNNSSREIVNYRAFDALAPPPSKFPDADERYPVGEYNGPPTAEAIVDHYVNIVGLPFAPSRHKIEVEREKRANAAGIMQYSNTSVNDGGSQTVPILPQYSARAANTYLPQAHVQARVRRGTNYKGDFDFEVENLPMHLNCKVWVQKIPASATRKEIFAAIKEGRIAQFSYSKADFRHHHTAAASIAFAELEATHAFLARAQRGEVFINGTRVSVVVNRSKAKDESELGQTRIIRVFAPYGELNLERLLHLLNKFIQFTLVDAAGGIEDGRSVVDLEFESIVGQSRSAVKMLLQMAKAELKVDVHVKYVRDPCDPCPEPSQPHFGVFN</sequence>
<keyword evidence="3" id="KW-1185">Reference proteome</keyword>
<evidence type="ECO:0008006" key="4">
    <source>
        <dbReference type="Google" id="ProtNLM"/>
    </source>
</evidence>
<comment type="caution">
    <text evidence="2">The sequence shown here is derived from an EMBL/GenBank/DDBJ whole genome shotgun (WGS) entry which is preliminary data.</text>
</comment>